<dbReference type="EMBL" id="JAEAOA010001664">
    <property type="protein sequence ID" value="KAK3583151.1"/>
    <property type="molecule type" value="Genomic_DNA"/>
</dbReference>
<reference evidence="1" key="2">
    <citation type="journal article" date="2021" name="Genome Biol. Evol.">
        <title>Developing a high-quality reference genome for a parasitic bivalve with doubly uniparental inheritance (Bivalvia: Unionida).</title>
        <authorList>
            <person name="Smith C.H."/>
        </authorList>
    </citation>
    <scope>NUCLEOTIDE SEQUENCE</scope>
    <source>
        <strain evidence="1">CHS0354</strain>
        <tissue evidence="1">Mantle</tissue>
    </source>
</reference>
<evidence type="ECO:0000313" key="1">
    <source>
        <dbReference type="EMBL" id="KAK3583151.1"/>
    </source>
</evidence>
<organism evidence="1 2">
    <name type="scientific">Potamilus streckersoni</name>
    <dbReference type="NCBI Taxonomy" id="2493646"/>
    <lineage>
        <taxon>Eukaryota</taxon>
        <taxon>Metazoa</taxon>
        <taxon>Spiralia</taxon>
        <taxon>Lophotrochozoa</taxon>
        <taxon>Mollusca</taxon>
        <taxon>Bivalvia</taxon>
        <taxon>Autobranchia</taxon>
        <taxon>Heteroconchia</taxon>
        <taxon>Palaeoheterodonta</taxon>
        <taxon>Unionida</taxon>
        <taxon>Unionoidea</taxon>
        <taxon>Unionidae</taxon>
        <taxon>Ambleminae</taxon>
        <taxon>Lampsilini</taxon>
        <taxon>Potamilus</taxon>
    </lineage>
</organism>
<protein>
    <submittedName>
        <fullName evidence="1">Uncharacterized protein</fullName>
    </submittedName>
</protein>
<reference evidence="1" key="3">
    <citation type="submission" date="2023-05" db="EMBL/GenBank/DDBJ databases">
        <authorList>
            <person name="Smith C.H."/>
        </authorList>
    </citation>
    <scope>NUCLEOTIDE SEQUENCE</scope>
    <source>
        <strain evidence="1">CHS0354</strain>
        <tissue evidence="1">Mantle</tissue>
    </source>
</reference>
<dbReference type="Proteomes" id="UP001195483">
    <property type="component" value="Unassembled WGS sequence"/>
</dbReference>
<comment type="caution">
    <text evidence="1">The sequence shown here is derived from an EMBL/GenBank/DDBJ whole genome shotgun (WGS) entry which is preliminary data.</text>
</comment>
<reference evidence="1" key="1">
    <citation type="journal article" date="2021" name="Genome Biol. Evol.">
        <title>A High-Quality Reference Genome for a Parasitic Bivalve with Doubly Uniparental Inheritance (Bivalvia: Unionida).</title>
        <authorList>
            <person name="Smith C.H."/>
        </authorList>
    </citation>
    <scope>NUCLEOTIDE SEQUENCE</scope>
    <source>
        <strain evidence="1">CHS0354</strain>
    </source>
</reference>
<keyword evidence="2" id="KW-1185">Reference proteome</keyword>
<proteinExistence type="predicted"/>
<evidence type="ECO:0000313" key="2">
    <source>
        <dbReference type="Proteomes" id="UP001195483"/>
    </source>
</evidence>
<gene>
    <name evidence="1" type="ORF">CHS0354_027561</name>
</gene>
<dbReference type="AlphaFoldDB" id="A0AAE0S0S0"/>
<name>A0AAE0S0S0_9BIVA</name>
<sequence length="110" mass="12315">MEARAQAERHRYTGAKAPISLTSSSLLVRKPSTNYSSNVVCYDNRIRSPFTDLSKLIIGSNIALKEKGKNQYGFEGRVYNGEVVSVDTKSIWQCSLKRKTENKTQILSNA</sequence>
<accession>A0AAE0S0S0</accession>